<dbReference type="Pfam" id="PF26130">
    <property type="entry name" value="PB1-like"/>
    <property type="match status" value="1"/>
</dbReference>
<dbReference type="Pfam" id="PF03108">
    <property type="entry name" value="DBD_Tnp_Mut"/>
    <property type="match status" value="1"/>
</dbReference>
<gene>
    <name evidence="4" type="ORF">FSB_LOCUS34102</name>
</gene>
<name>A0A2N9H3P9_FAGSY</name>
<evidence type="ECO:0000256" key="1">
    <source>
        <dbReference type="SAM" id="MobiDB-lite"/>
    </source>
</evidence>
<evidence type="ECO:0000259" key="2">
    <source>
        <dbReference type="Pfam" id="PF03108"/>
    </source>
</evidence>
<organism evidence="4">
    <name type="scientific">Fagus sylvatica</name>
    <name type="common">Beechnut</name>
    <dbReference type="NCBI Taxonomy" id="28930"/>
    <lineage>
        <taxon>Eukaryota</taxon>
        <taxon>Viridiplantae</taxon>
        <taxon>Streptophyta</taxon>
        <taxon>Embryophyta</taxon>
        <taxon>Tracheophyta</taxon>
        <taxon>Spermatophyta</taxon>
        <taxon>Magnoliopsida</taxon>
        <taxon>eudicotyledons</taxon>
        <taxon>Gunneridae</taxon>
        <taxon>Pentapetalae</taxon>
        <taxon>rosids</taxon>
        <taxon>fabids</taxon>
        <taxon>Fagales</taxon>
        <taxon>Fagaceae</taxon>
        <taxon>Fagus</taxon>
    </lineage>
</organism>
<feature type="region of interest" description="Disordered" evidence="1">
    <location>
        <begin position="243"/>
        <end position="265"/>
    </location>
</feature>
<dbReference type="EMBL" id="OIVN01002761">
    <property type="protein sequence ID" value="SPD06220.1"/>
    <property type="molecule type" value="Genomic_DNA"/>
</dbReference>
<dbReference type="InterPro" id="IPR004332">
    <property type="entry name" value="Transposase_MuDR"/>
</dbReference>
<reference evidence="4" key="1">
    <citation type="submission" date="2018-02" db="EMBL/GenBank/DDBJ databases">
        <authorList>
            <person name="Cohen D.B."/>
            <person name="Kent A.D."/>
        </authorList>
    </citation>
    <scope>NUCLEOTIDE SEQUENCE</scope>
</reference>
<accession>A0A2N9H3P9</accession>
<feature type="domain" description="Transposase MuDR plant" evidence="2">
    <location>
        <begin position="281"/>
        <end position="343"/>
    </location>
</feature>
<feature type="domain" description="PB1-like" evidence="3">
    <location>
        <begin position="6"/>
        <end position="106"/>
    </location>
</feature>
<sequence>MYDGNSSFDIILHHGGFFTVKDKLRVYLGGQECFLKKNDPDKWSVFELHDNCKELDVCNVIQFYYCTPGINLNDGLNYLRTDDDTRRFLEYAFIAPKNVIHVYVEHEEVAPLDMISGLVPMLECNQAEGNEDDVDDVDDRDKDKDGCLDKKTTSEMLKYFEEDYVWLVEELNLGHTNQSTPNPTDTNHVNPTTQENLIAEEHVNPTTQDEIIVEDNINPTALTTQENPIVLCGEEFEDIPDGVSDYGDSDVLSTPPNSEDENPKKKYPEFHAATDMSNPEFKIGMIFSDNKELKEAIRAYKIKWGFPLKFKKNEPKRVRVICAKGCDWRMHAIWKKDSNSFQIIKLVKEHSCAKAFHSRQVTSKWVARVFLEKFRLDPNMALLKIKEGILEQYEC</sequence>
<protein>
    <submittedName>
        <fullName evidence="4">Uncharacterized protein</fullName>
    </submittedName>
</protein>
<proteinExistence type="predicted"/>
<dbReference type="InterPro" id="IPR058594">
    <property type="entry name" value="PB1-like_dom_pln"/>
</dbReference>
<dbReference type="PANTHER" id="PTHR31973:SF187">
    <property type="entry name" value="MUTATOR TRANSPOSASE MUDRA PROTEIN"/>
    <property type="match status" value="1"/>
</dbReference>
<evidence type="ECO:0000259" key="3">
    <source>
        <dbReference type="Pfam" id="PF26130"/>
    </source>
</evidence>
<dbReference type="PANTHER" id="PTHR31973">
    <property type="entry name" value="POLYPROTEIN, PUTATIVE-RELATED"/>
    <property type="match status" value="1"/>
</dbReference>
<evidence type="ECO:0000313" key="4">
    <source>
        <dbReference type="EMBL" id="SPD06220.1"/>
    </source>
</evidence>
<dbReference type="AlphaFoldDB" id="A0A2N9H3P9"/>